<proteinExistence type="predicted"/>
<feature type="domain" description="SMP-30/Gluconolactonase/LRE-like region" evidence="2">
    <location>
        <begin position="55"/>
        <end position="299"/>
    </location>
</feature>
<evidence type="ECO:0000256" key="1">
    <source>
        <dbReference type="ARBA" id="ARBA00022801"/>
    </source>
</evidence>
<sequence length="313" mass="34365">MKNRSVVFLAGLTLVAVGSAYFLPRLMAGPRQTNPASALIAPQATPQLVAKQFKFTEGPAVDKAGNVFFTDQPNNKIWKYSTDGKLSVFLEQAGRANGLYFDQQGNLLACADEDNQLWSINAQGQATVLLQDVQGHRLNGPNDLWISPKTEGIYFTDPYYQRTYWTRTAPDAGLGGQKVYYLAKGQRQPVVVDDQLQKPNGIIGTPDGKQLYVADIDANKTYRYQIGPEGKLSNRQLFVEQGSDGMTIDKQGNIYLTGKGVTVYSPAGQQLTHIAIPAEWTGNVCFGGQDRRTLFITASEAVYTLAMRVQGVQ</sequence>
<dbReference type="Pfam" id="PF08450">
    <property type="entry name" value="SGL"/>
    <property type="match status" value="1"/>
</dbReference>
<protein>
    <submittedName>
        <fullName evidence="3">Gluconolactonase</fullName>
    </submittedName>
</protein>
<dbReference type="PANTHER" id="PTHR47572">
    <property type="entry name" value="LIPOPROTEIN-RELATED"/>
    <property type="match status" value="1"/>
</dbReference>
<accession>A0ABQ1WWJ2</accession>
<organism evidence="3 4">
    <name type="scientific">Hymenobacter glacieicola</name>
    <dbReference type="NCBI Taxonomy" id="1562124"/>
    <lineage>
        <taxon>Bacteria</taxon>
        <taxon>Pseudomonadati</taxon>
        <taxon>Bacteroidota</taxon>
        <taxon>Cytophagia</taxon>
        <taxon>Cytophagales</taxon>
        <taxon>Hymenobacteraceae</taxon>
        <taxon>Hymenobacter</taxon>
    </lineage>
</organism>
<evidence type="ECO:0000259" key="2">
    <source>
        <dbReference type="Pfam" id="PF08450"/>
    </source>
</evidence>
<name>A0ABQ1WWJ2_9BACT</name>
<evidence type="ECO:0000313" key="4">
    <source>
        <dbReference type="Proteomes" id="UP000601361"/>
    </source>
</evidence>
<dbReference type="EMBL" id="BMGS01000005">
    <property type="protein sequence ID" value="GGG44833.1"/>
    <property type="molecule type" value="Genomic_DNA"/>
</dbReference>
<dbReference type="Proteomes" id="UP000601361">
    <property type="component" value="Unassembled WGS sequence"/>
</dbReference>
<dbReference type="Gene3D" id="2.120.10.30">
    <property type="entry name" value="TolB, C-terminal domain"/>
    <property type="match status" value="1"/>
</dbReference>
<comment type="caution">
    <text evidence="3">The sequence shown here is derived from an EMBL/GenBank/DDBJ whole genome shotgun (WGS) entry which is preliminary data.</text>
</comment>
<reference evidence="4" key="1">
    <citation type="journal article" date="2019" name="Int. J. Syst. Evol. Microbiol.">
        <title>The Global Catalogue of Microorganisms (GCM) 10K type strain sequencing project: providing services to taxonomists for standard genome sequencing and annotation.</title>
        <authorList>
            <consortium name="The Broad Institute Genomics Platform"/>
            <consortium name="The Broad Institute Genome Sequencing Center for Infectious Disease"/>
            <person name="Wu L."/>
            <person name="Ma J."/>
        </authorList>
    </citation>
    <scope>NUCLEOTIDE SEQUENCE [LARGE SCALE GENOMIC DNA]</scope>
    <source>
        <strain evidence="4">CGMCC 1.12990</strain>
    </source>
</reference>
<keyword evidence="1" id="KW-0378">Hydrolase</keyword>
<evidence type="ECO:0000313" key="3">
    <source>
        <dbReference type="EMBL" id="GGG44833.1"/>
    </source>
</evidence>
<dbReference type="InterPro" id="IPR051262">
    <property type="entry name" value="SMP-30/CGR1_Lactonase"/>
</dbReference>
<dbReference type="InterPro" id="IPR013658">
    <property type="entry name" value="SGL"/>
</dbReference>
<keyword evidence="4" id="KW-1185">Reference proteome</keyword>
<gene>
    <name evidence="3" type="ORF">GCM10011378_21450</name>
</gene>
<dbReference type="SUPFAM" id="SSF63829">
    <property type="entry name" value="Calcium-dependent phosphotriesterase"/>
    <property type="match status" value="1"/>
</dbReference>
<dbReference type="PANTHER" id="PTHR47572:SF4">
    <property type="entry name" value="LACTONASE DRP35"/>
    <property type="match status" value="1"/>
</dbReference>
<dbReference type="InterPro" id="IPR011042">
    <property type="entry name" value="6-blade_b-propeller_TolB-like"/>
</dbReference>